<keyword evidence="2" id="KW-1185">Reference proteome</keyword>
<accession>A0A5E4UU44</accession>
<dbReference type="AlphaFoldDB" id="A0A5E4UU44"/>
<evidence type="ECO:0000313" key="2">
    <source>
        <dbReference type="Proteomes" id="UP000406256"/>
    </source>
</evidence>
<gene>
    <name evidence="1" type="ORF">PAN31108_02180</name>
</gene>
<reference evidence="1 2" key="1">
    <citation type="submission" date="2019-08" db="EMBL/GenBank/DDBJ databases">
        <authorList>
            <person name="Peeters C."/>
        </authorList>
    </citation>
    <scope>NUCLEOTIDE SEQUENCE [LARGE SCALE GENOMIC DNA]</scope>
    <source>
        <strain evidence="1 2">LMG 31108</strain>
    </source>
</reference>
<proteinExistence type="predicted"/>
<dbReference type="EMBL" id="CABPSB010000006">
    <property type="protein sequence ID" value="VVE02000.1"/>
    <property type="molecule type" value="Genomic_DNA"/>
</dbReference>
<dbReference type="Proteomes" id="UP000406256">
    <property type="component" value="Unassembled WGS sequence"/>
</dbReference>
<name>A0A5E4UU44_9BURK</name>
<evidence type="ECO:0000313" key="1">
    <source>
        <dbReference type="EMBL" id="VVE02000.1"/>
    </source>
</evidence>
<organism evidence="1 2">
    <name type="scientific">Pandoraea anhela</name>
    <dbReference type="NCBI Taxonomy" id="2508295"/>
    <lineage>
        <taxon>Bacteria</taxon>
        <taxon>Pseudomonadati</taxon>
        <taxon>Pseudomonadota</taxon>
        <taxon>Betaproteobacteria</taxon>
        <taxon>Burkholderiales</taxon>
        <taxon>Burkholderiaceae</taxon>
        <taxon>Pandoraea</taxon>
    </lineage>
</organism>
<dbReference type="OrthoDB" id="8910972at2"/>
<sequence>MLSFGWCLVEFSVQLWRNRQREIMSRTVFWSWQSDLPAATTKDFIKDALAQAIEKVAEELQLEVADRLELDHDTKGEAGLVEIVATIFRKIDDCQIFVADVTPVAEVKKDTATKKIPNPNVMIELGYAIREVGPQRVITVANLAFGGKPEELPFDLRHRRGAITYHLDSKKNPAIEKIRNGLVGQLVAALRTNLAAPREDQLIRNPMPSLSVELADDIPNVFVVRQDVQLTDVPSLADVMVKTPLRTKAQQDEPESPFEMLRSGPFIPFGGPRVKRFREWTEEELEGYNMRVKWYYNSYEKYLDKLKEHRLLLQRTVHIQLAVVNRGTRPATDVWAGVTFPDGVLVYEDDDLPKGPELPEPPPLAPHGFISSTTVHSPQLDSSYLREGPRIGDDHKAIAFRVGKIQHGFRKIFKSFTIVMSTQADIHSFEVGYRVGADELPRQTTGNLYFEVQQAE</sequence>
<evidence type="ECO:0008006" key="3">
    <source>
        <dbReference type="Google" id="ProtNLM"/>
    </source>
</evidence>
<protein>
    <recommendedName>
        <fullName evidence="3">CD-NTase-associated protein 12/Pycsar effector protein TIR domain-containing protein</fullName>
    </recommendedName>
</protein>